<dbReference type="CDD" id="cd12148">
    <property type="entry name" value="fungal_TF_MHR"/>
    <property type="match status" value="1"/>
</dbReference>
<dbReference type="AlphaFoldDB" id="A0A168L2S5"/>
<feature type="domain" description="Zn(2)-C6 fungal-type" evidence="5">
    <location>
        <begin position="5"/>
        <end position="36"/>
    </location>
</feature>
<dbReference type="SMART" id="SM00906">
    <property type="entry name" value="Fungal_trans"/>
    <property type="match status" value="1"/>
</dbReference>
<evidence type="ECO:0000256" key="2">
    <source>
        <dbReference type="ARBA" id="ARBA00022723"/>
    </source>
</evidence>
<dbReference type="PANTHER" id="PTHR31001">
    <property type="entry name" value="UNCHARACTERIZED TRANSCRIPTIONAL REGULATORY PROTEIN"/>
    <property type="match status" value="1"/>
</dbReference>
<dbReference type="GO" id="GO:0003677">
    <property type="term" value="F:DNA binding"/>
    <property type="evidence" value="ECO:0007669"/>
    <property type="project" value="InterPro"/>
</dbReference>
<proteinExistence type="predicted"/>
<keyword evidence="7" id="KW-1185">Reference proteome</keyword>
<dbReference type="PANTHER" id="PTHR31001:SF85">
    <property type="entry name" value="ZN(II)2CYS6 TRANSCRIPTION FACTOR (EUROFUNG)"/>
    <property type="match status" value="1"/>
</dbReference>
<reference evidence="6 7" key="1">
    <citation type="journal article" date="2016" name="Genome Biol. Evol.">
        <title>Divergent and convergent evolution of fungal pathogenicity.</title>
        <authorList>
            <person name="Shang Y."/>
            <person name="Xiao G."/>
            <person name="Zheng P."/>
            <person name="Cen K."/>
            <person name="Zhan S."/>
            <person name="Wang C."/>
        </authorList>
    </citation>
    <scope>NUCLEOTIDE SEQUENCE [LARGE SCALE GENOMIC DNA]</scope>
    <source>
        <strain evidence="6 7">RCEF 1005</strain>
    </source>
</reference>
<comment type="subcellular location">
    <subcellularLocation>
        <location evidence="1">Nucleus</location>
    </subcellularLocation>
</comment>
<organism evidence="6 7">
    <name type="scientific">Akanthomyces lecanii RCEF 1005</name>
    <dbReference type="NCBI Taxonomy" id="1081108"/>
    <lineage>
        <taxon>Eukaryota</taxon>
        <taxon>Fungi</taxon>
        <taxon>Dikarya</taxon>
        <taxon>Ascomycota</taxon>
        <taxon>Pezizomycotina</taxon>
        <taxon>Sordariomycetes</taxon>
        <taxon>Hypocreomycetidae</taxon>
        <taxon>Hypocreales</taxon>
        <taxon>Cordycipitaceae</taxon>
        <taxon>Akanthomyces</taxon>
        <taxon>Cordyceps confragosa</taxon>
    </lineage>
</organism>
<dbReference type="GO" id="GO:0008270">
    <property type="term" value="F:zinc ion binding"/>
    <property type="evidence" value="ECO:0007669"/>
    <property type="project" value="InterPro"/>
</dbReference>
<evidence type="ECO:0000313" key="7">
    <source>
        <dbReference type="Proteomes" id="UP000076881"/>
    </source>
</evidence>
<evidence type="ECO:0000256" key="4">
    <source>
        <dbReference type="SAM" id="MobiDB-lite"/>
    </source>
</evidence>
<dbReference type="STRING" id="1081108.A0A168L2S5"/>
<gene>
    <name evidence="6" type="ORF">LEL_02186</name>
</gene>
<dbReference type="Gene3D" id="4.10.240.10">
    <property type="entry name" value="Zn(2)-C6 fungal-type DNA-binding domain"/>
    <property type="match status" value="1"/>
</dbReference>
<evidence type="ECO:0000259" key="5">
    <source>
        <dbReference type="PROSITE" id="PS50048"/>
    </source>
</evidence>
<dbReference type="Pfam" id="PF00172">
    <property type="entry name" value="Zn_clus"/>
    <property type="match status" value="1"/>
</dbReference>
<comment type="caution">
    <text evidence="6">The sequence shown here is derived from an EMBL/GenBank/DDBJ whole genome shotgun (WGS) entry which is preliminary data.</text>
</comment>
<dbReference type="GO" id="GO:0005634">
    <property type="term" value="C:nucleus"/>
    <property type="evidence" value="ECO:0007669"/>
    <property type="project" value="UniProtKB-SubCell"/>
</dbReference>
<name>A0A168L2S5_CORDF</name>
<feature type="region of interest" description="Disordered" evidence="4">
    <location>
        <begin position="59"/>
        <end position="88"/>
    </location>
</feature>
<dbReference type="Pfam" id="PF04082">
    <property type="entry name" value="Fungal_trans"/>
    <property type="match status" value="1"/>
</dbReference>
<evidence type="ECO:0000256" key="3">
    <source>
        <dbReference type="ARBA" id="ARBA00023242"/>
    </source>
</evidence>
<dbReference type="CDD" id="cd00067">
    <property type="entry name" value="GAL4"/>
    <property type="match status" value="1"/>
</dbReference>
<evidence type="ECO:0000256" key="1">
    <source>
        <dbReference type="ARBA" id="ARBA00004123"/>
    </source>
</evidence>
<evidence type="ECO:0000313" key="6">
    <source>
        <dbReference type="EMBL" id="OAA82641.1"/>
    </source>
</evidence>
<dbReference type="PROSITE" id="PS50048">
    <property type="entry name" value="ZN2_CY6_FUNGAL_2"/>
    <property type="match status" value="1"/>
</dbReference>
<dbReference type="PROSITE" id="PS00463">
    <property type="entry name" value="ZN2_CY6_FUNGAL_1"/>
    <property type="match status" value="1"/>
</dbReference>
<accession>A0A168L2S5</accession>
<dbReference type="Proteomes" id="UP000076881">
    <property type="component" value="Unassembled WGS sequence"/>
</dbReference>
<keyword evidence="3" id="KW-0539">Nucleus</keyword>
<dbReference type="InterPro" id="IPR001138">
    <property type="entry name" value="Zn2Cys6_DnaBD"/>
</dbReference>
<dbReference type="EMBL" id="AZHF01000001">
    <property type="protein sequence ID" value="OAA82641.1"/>
    <property type="molecule type" value="Genomic_DNA"/>
</dbReference>
<dbReference type="OrthoDB" id="2269373at2759"/>
<dbReference type="InterPro" id="IPR050613">
    <property type="entry name" value="Sec_Metabolite_Reg"/>
</dbReference>
<protein>
    <submittedName>
        <fullName evidence="6">Transcription factor</fullName>
    </submittedName>
</protein>
<sequence>MRNQACEPCAKRKVRCDRADPSCSNCKRRKQDRCVYPDPSSDARIKRLEETIRSLGGEALLNGLSDKPDEAESGTSTGNKVANTSSVERDADRSIYLESQGWQSWVNVTRGRRDVISQLGPEATVHRPAKGLPHAFSGSPMSLQTQQSSTLADSFRATPEAAKLWMMFRERVDPVGRLSFSWTLERLQSAVSDHSLYKKLTAGERALIVASCYFGVVSLTKDECLAECGISKPDMLTAYRYHCEQSLIHINILTISDLESLKALCLYVKASVDMVSSQSLWSLMGLVCRSAELLGIHRDGEILGLGAVETEERRRLWWQIQHIDLIMAVKNGSTPLTFTCDWDSKLPLNIEDEEISLDDTILKEKPGMTTFSYTLFTCWIMYQQRRFRLVHRQGTVERSLLGPMTDKFINELEEGLQTQFLQYCDPSAPIDTLLQVSARAVLCALRLRRMHETRMTCKEMETAFHNKYLDLCMKVLGYTIMTFTQPSLKSFHWMGEVSMMWHALITLLVDMPHMTDEGRIKAAWALLADLYEAAAFLKDFALDQRRLRAAELVLAAWKACASKPVVNGMQKPALITELETIVSQATATDDTYPDLQISEHVADGTQTDQTFSELLALDFVDIEWSYWQ</sequence>
<dbReference type="InterPro" id="IPR007219">
    <property type="entry name" value="XnlR_reg_dom"/>
</dbReference>
<dbReference type="InterPro" id="IPR036864">
    <property type="entry name" value="Zn2-C6_fun-type_DNA-bd_sf"/>
</dbReference>
<dbReference type="SMART" id="SM00066">
    <property type="entry name" value="GAL4"/>
    <property type="match status" value="1"/>
</dbReference>
<dbReference type="GO" id="GO:0000981">
    <property type="term" value="F:DNA-binding transcription factor activity, RNA polymerase II-specific"/>
    <property type="evidence" value="ECO:0007669"/>
    <property type="project" value="InterPro"/>
</dbReference>
<dbReference type="SUPFAM" id="SSF57701">
    <property type="entry name" value="Zn2/Cys6 DNA-binding domain"/>
    <property type="match status" value="1"/>
</dbReference>
<dbReference type="GO" id="GO:0006351">
    <property type="term" value="P:DNA-templated transcription"/>
    <property type="evidence" value="ECO:0007669"/>
    <property type="project" value="InterPro"/>
</dbReference>
<keyword evidence="2" id="KW-0479">Metal-binding</keyword>
<feature type="compositionally biased region" description="Polar residues" evidence="4">
    <location>
        <begin position="73"/>
        <end position="86"/>
    </location>
</feature>